<evidence type="ECO:0000256" key="1">
    <source>
        <dbReference type="ARBA" id="ARBA00004141"/>
    </source>
</evidence>
<keyword evidence="4 6" id="KW-1133">Transmembrane helix</keyword>
<dbReference type="Gene3D" id="1.10.3720.10">
    <property type="entry name" value="MetI-like"/>
    <property type="match status" value="1"/>
</dbReference>
<sequence length="284" mass="32447">MKLLKSRTLWLLIPGMIFLILPFYGMLAAVKESFFSLEGWTIEHYGSLFESSRFLSSLGFSIRTALIATILSLLLGLLLTKAFHKYLDNYRSRLSVWLPMLFPHFVWGYIVILLLSETGWLAKAAFELGMIQAPTDFPIWTRDDAGVGIILTYVWKEVPFVILMLYPVYASIPSSYKDLVATLGGGNWHVFKTVEWRAIFPAFIETGIIIFAFTLTAYEVPYLLGTTFPEMISVLSYQWFYGGGWEERPMAFAAMIVISAMIGFLAWLSYRITIRSRFHSMKGN</sequence>
<name>A0ABW3L019_9BACI</name>
<keyword evidence="2 6" id="KW-0813">Transport</keyword>
<keyword evidence="3 6" id="KW-0812">Transmembrane</keyword>
<feature type="transmembrane region" description="Helical" evidence="6">
    <location>
        <begin position="198"/>
        <end position="218"/>
    </location>
</feature>
<dbReference type="RefSeq" id="WP_386058887.1">
    <property type="nucleotide sequence ID" value="NZ_JBHTKL010000002.1"/>
</dbReference>
<feature type="transmembrane region" description="Helical" evidence="6">
    <location>
        <begin position="250"/>
        <end position="270"/>
    </location>
</feature>
<dbReference type="InterPro" id="IPR000515">
    <property type="entry name" value="MetI-like"/>
</dbReference>
<organism evidence="8 9">
    <name type="scientific">Thalassobacillus hwangdonensis</name>
    <dbReference type="NCBI Taxonomy" id="546108"/>
    <lineage>
        <taxon>Bacteria</taxon>
        <taxon>Bacillati</taxon>
        <taxon>Bacillota</taxon>
        <taxon>Bacilli</taxon>
        <taxon>Bacillales</taxon>
        <taxon>Bacillaceae</taxon>
        <taxon>Thalassobacillus</taxon>
    </lineage>
</organism>
<dbReference type="SUPFAM" id="SSF161098">
    <property type="entry name" value="MetI-like"/>
    <property type="match status" value="1"/>
</dbReference>
<feature type="transmembrane region" description="Helical" evidence="6">
    <location>
        <begin position="94"/>
        <end position="115"/>
    </location>
</feature>
<dbReference type="EMBL" id="JBHTKL010000002">
    <property type="protein sequence ID" value="MFD1019290.1"/>
    <property type="molecule type" value="Genomic_DNA"/>
</dbReference>
<evidence type="ECO:0000256" key="6">
    <source>
        <dbReference type="RuleBase" id="RU363032"/>
    </source>
</evidence>
<evidence type="ECO:0000256" key="2">
    <source>
        <dbReference type="ARBA" id="ARBA00022448"/>
    </source>
</evidence>
<reference evidence="9" key="1">
    <citation type="journal article" date="2019" name="Int. J. Syst. Evol. Microbiol.">
        <title>The Global Catalogue of Microorganisms (GCM) 10K type strain sequencing project: providing services to taxonomists for standard genome sequencing and annotation.</title>
        <authorList>
            <consortium name="The Broad Institute Genomics Platform"/>
            <consortium name="The Broad Institute Genome Sequencing Center for Infectious Disease"/>
            <person name="Wu L."/>
            <person name="Ma J."/>
        </authorList>
    </citation>
    <scope>NUCLEOTIDE SEQUENCE [LARGE SCALE GENOMIC DNA]</scope>
    <source>
        <strain evidence="9">CCUG 56607</strain>
    </source>
</reference>
<evidence type="ECO:0000259" key="7">
    <source>
        <dbReference type="PROSITE" id="PS50928"/>
    </source>
</evidence>
<dbReference type="PROSITE" id="PS50928">
    <property type="entry name" value="ABC_TM1"/>
    <property type="match status" value="1"/>
</dbReference>
<dbReference type="Pfam" id="PF00528">
    <property type="entry name" value="BPD_transp_1"/>
    <property type="match status" value="1"/>
</dbReference>
<comment type="similarity">
    <text evidence="6">Belongs to the binding-protein-dependent transport system permease family.</text>
</comment>
<dbReference type="PANTHER" id="PTHR43759:SF1">
    <property type="entry name" value="GLUCOSE IMPORT SYSTEM PERMEASE PROTEIN GLCT"/>
    <property type="match status" value="1"/>
</dbReference>
<dbReference type="InterPro" id="IPR052730">
    <property type="entry name" value="Sugar_ABC_transporter"/>
</dbReference>
<comment type="caution">
    <text evidence="8">The sequence shown here is derived from an EMBL/GenBank/DDBJ whole genome shotgun (WGS) entry which is preliminary data.</text>
</comment>
<accession>A0ABW3L019</accession>
<gene>
    <name evidence="8" type="ORF">ACFQ2J_08790</name>
</gene>
<feature type="domain" description="ABC transmembrane type-1" evidence="7">
    <location>
        <begin position="54"/>
        <end position="269"/>
    </location>
</feature>
<evidence type="ECO:0000256" key="3">
    <source>
        <dbReference type="ARBA" id="ARBA00022692"/>
    </source>
</evidence>
<feature type="transmembrane region" description="Helical" evidence="6">
    <location>
        <begin position="60"/>
        <end position="82"/>
    </location>
</feature>
<dbReference type="PANTHER" id="PTHR43759">
    <property type="entry name" value="TREHALOSE TRANSPORT SYSTEM PERMEASE PROTEIN SUGA"/>
    <property type="match status" value="1"/>
</dbReference>
<dbReference type="InterPro" id="IPR035906">
    <property type="entry name" value="MetI-like_sf"/>
</dbReference>
<feature type="transmembrane region" description="Helical" evidence="6">
    <location>
        <begin position="145"/>
        <end position="169"/>
    </location>
</feature>
<evidence type="ECO:0000313" key="9">
    <source>
        <dbReference type="Proteomes" id="UP001596990"/>
    </source>
</evidence>
<proteinExistence type="inferred from homology"/>
<keyword evidence="5 6" id="KW-0472">Membrane</keyword>
<evidence type="ECO:0000256" key="5">
    <source>
        <dbReference type="ARBA" id="ARBA00023136"/>
    </source>
</evidence>
<evidence type="ECO:0000313" key="8">
    <source>
        <dbReference type="EMBL" id="MFD1019290.1"/>
    </source>
</evidence>
<comment type="subcellular location">
    <subcellularLocation>
        <location evidence="6">Cell membrane</location>
        <topology evidence="6">Multi-pass membrane protein</topology>
    </subcellularLocation>
    <subcellularLocation>
        <location evidence="1">Membrane</location>
        <topology evidence="1">Multi-pass membrane protein</topology>
    </subcellularLocation>
</comment>
<dbReference type="Proteomes" id="UP001596990">
    <property type="component" value="Unassembled WGS sequence"/>
</dbReference>
<protein>
    <submittedName>
        <fullName evidence="8">ABC transporter permease</fullName>
    </submittedName>
</protein>
<keyword evidence="9" id="KW-1185">Reference proteome</keyword>
<dbReference type="CDD" id="cd06261">
    <property type="entry name" value="TM_PBP2"/>
    <property type="match status" value="1"/>
</dbReference>
<evidence type="ECO:0000256" key="4">
    <source>
        <dbReference type="ARBA" id="ARBA00022989"/>
    </source>
</evidence>
<feature type="transmembrane region" description="Helical" evidence="6">
    <location>
        <begin position="9"/>
        <end position="30"/>
    </location>
</feature>